<feature type="domain" description="UDP-N-acetylglucosamine 2-epimerase" evidence="6">
    <location>
        <begin position="23"/>
        <end position="374"/>
    </location>
</feature>
<dbReference type="InterPro" id="IPR003331">
    <property type="entry name" value="UDP_GlcNAc_Epimerase_2_dom"/>
</dbReference>
<gene>
    <name evidence="7" type="primary">wecB</name>
    <name evidence="7" type="ORF">JEQ47_00250</name>
</gene>
<evidence type="ECO:0000313" key="7">
    <source>
        <dbReference type="EMBL" id="MBJ3783133.1"/>
    </source>
</evidence>
<keyword evidence="8" id="KW-1185">Reference proteome</keyword>
<sequence>MSTKILTVFGTRPEAIKMAPLLKALGRQDGIESLVCVTAQHREMLDQVLDIFGIQPDIDLNIMQAGQGLPYITSTVIGELTKVIQELRPDRILVHGDTTTTMAASLAAFYAGVPVGHVEAGLRTGNIKSPWPEELNRRITGTIADLHFAPTTVSRDNLLREGVKPEAIEVTGNTVIDALLLAAGEIENSAAIRSRLSAALPFLADAKQRGQRIVLATGHRRENLDGGLTAVFTALARLAERPDVTVVVPVHLNPIVRNEAQSILGDNAGVHLIAPQDYLAFVHLMAQSDLIITDSGGVQEEAPSLGKPVLVTRDTTERPEAIEAGTVKLVGCDEEEIVAQASTLLDDPASYDRMSTATNPYGDGRASDRIVSRLLQ</sequence>
<reference evidence="7" key="1">
    <citation type="submission" date="2020-12" db="EMBL/GenBank/DDBJ databases">
        <title>Devosia sp. MSA67 isolated from Mo River.</title>
        <authorList>
            <person name="Ma F."/>
            <person name="Zi Z."/>
        </authorList>
    </citation>
    <scope>NUCLEOTIDE SEQUENCE</scope>
    <source>
        <strain evidence="7">MSA67</strain>
    </source>
</reference>
<dbReference type="NCBIfam" id="TIGR00236">
    <property type="entry name" value="wecB"/>
    <property type="match status" value="1"/>
</dbReference>
<dbReference type="CDD" id="cd03786">
    <property type="entry name" value="GTB_UDP-GlcNAc_2-Epimerase"/>
    <property type="match status" value="1"/>
</dbReference>
<dbReference type="PANTHER" id="PTHR43174:SF2">
    <property type="entry name" value="UDP-N-ACETYLGLUCOSAMINE 2-EPIMERASE"/>
    <property type="match status" value="1"/>
</dbReference>
<dbReference type="Proteomes" id="UP000602124">
    <property type="component" value="Unassembled WGS sequence"/>
</dbReference>
<dbReference type="InterPro" id="IPR029767">
    <property type="entry name" value="WecB-like"/>
</dbReference>
<evidence type="ECO:0000256" key="1">
    <source>
        <dbReference type="ARBA" id="ARBA00023235"/>
    </source>
</evidence>
<dbReference type="PANTHER" id="PTHR43174">
    <property type="entry name" value="UDP-N-ACETYLGLUCOSAMINE 2-EPIMERASE"/>
    <property type="match status" value="1"/>
</dbReference>
<dbReference type="GO" id="GO:0008761">
    <property type="term" value="F:UDP-N-acetylglucosamine 2-epimerase activity"/>
    <property type="evidence" value="ECO:0007669"/>
    <property type="project" value="UniProtKB-EC"/>
</dbReference>
<dbReference type="EMBL" id="JAEKMH010000001">
    <property type="protein sequence ID" value="MBJ3783133.1"/>
    <property type="molecule type" value="Genomic_DNA"/>
</dbReference>
<dbReference type="SUPFAM" id="SSF53756">
    <property type="entry name" value="UDP-Glycosyltransferase/glycogen phosphorylase"/>
    <property type="match status" value="1"/>
</dbReference>
<evidence type="ECO:0000256" key="3">
    <source>
        <dbReference type="ARBA" id="ARBA00038209"/>
    </source>
</evidence>
<evidence type="ECO:0000313" key="8">
    <source>
        <dbReference type="Proteomes" id="UP000602124"/>
    </source>
</evidence>
<proteinExistence type="inferred from homology"/>
<accession>A0A934IUS6</accession>
<evidence type="ECO:0000256" key="2">
    <source>
        <dbReference type="ARBA" id="ARBA00036080"/>
    </source>
</evidence>
<dbReference type="Pfam" id="PF02350">
    <property type="entry name" value="Epimerase_2"/>
    <property type="match status" value="1"/>
</dbReference>
<dbReference type="FunFam" id="3.40.50.2000:FF:000043">
    <property type="entry name" value="UDP-N-acetylglucosamine 2-epimerase"/>
    <property type="match status" value="1"/>
</dbReference>
<organism evidence="7 8">
    <name type="scientific">Devosia sediminis</name>
    <dbReference type="NCBI Taxonomy" id="2798801"/>
    <lineage>
        <taxon>Bacteria</taxon>
        <taxon>Pseudomonadati</taxon>
        <taxon>Pseudomonadota</taxon>
        <taxon>Alphaproteobacteria</taxon>
        <taxon>Hyphomicrobiales</taxon>
        <taxon>Devosiaceae</taxon>
        <taxon>Devosia</taxon>
    </lineage>
</organism>
<dbReference type="Gene3D" id="3.40.50.2000">
    <property type="entry name" value="Glycogen Phosphorylase B"/>
    <property type="match status" value="2"/>
</dbReference>
<name>A0A934IUS6_9HYPH</name>
<dbReference type="EC" id="5.1.3.14" evidence="4"/>
<comment type="similarity">
    <text evidence="3 5">Belongs to the UDP-N-acetylglucosamine 2-epimerase family.</text>
</comment>
<protein>
    <recommendedName>
        <fullName evidence="4">UDP-N-acetylglucosamine 2-epimerase (non-hydrolyzing)</fullName>
        <ecNumber evidence="4">5.1.3.14</ecNumber>
    </recommendedName>
</protein>
<evidence type="ECO:0000256" key="5">
    <source>
        <dbReference type="RuleBase" id="RU003513"/>
    </source>
</evidence>
<dbReference type="RefSeq" id="WP_198874387.1">
    <property type="nucleotide sequence ID" value="NZ_JAEKMH010000001.1"/>
</dbReference>
<comment type="catalytic activity">
    <reaction evidence="2">
        <text>UDP-N-acetyl-alpha-D-glucosamine = UDP-N-acetyl-alpha-D-mannosamine</text>
        <dbReference type="Rhea" id="RHEA:17213"/>
        <dbReference type="ChEBI" id="CHEBI:57705"/>
        <dbReference type="ChEBI" id="CHEBI:68623"/>
        <dbReference type="EC" id="5.1.3.14"/>
    </reaction>
</comment>
<keyword evidence="1 5" id="KW-0413">Isomerase</keyword>
<evidence type="ECO:0000256" key="4">
    <source>
        <dbReference type="ARBA" id="ARBA00038858"/>
    </source>
</evidence>
<evidence type="ECO:0000259" key="6">
    <source>
        <dbReference type="Pfam" id="PF02350"/>
    </source>
</evidence>
<dbReference type="AlphaFoldDB" id="A0A934IUS6"/>
<comment type="caution">
    <text evidence="7">The sequence shown here is derived from an EMBL/GenBank/DDBJ whole genome shotgun (WGS) entry which is preliminary data.</text>
</comment>